<dbReference type="STRING" id="84029.CROST_25010"/>
<dbReference type="EMBL" id="CP096983">
    <property type="protein sequence ID" value="URZ11767.1"/>
    <property type="molecule type" value="Genomic_DNA"/>
</dbReference>
<protein>
    <submittedName>
        <fullName evidence="1">Uncharacterized protein</fullName>
    </submittedName>
</protein>
<dbReference type="KEGG" id="crw:CROST_024840"/>
<organism evidence="1 2">
    <name type="scientific">Clostridium felsineum</name>
    <dbReference type="NCBI Taxonomy" id="36839"/>
    <lineage>
        <taxon>Bacteria</taxon>
        <taxon>Bacillati</taxon>
        <taxon>Bacillota</taxon>
        <taxon>Clostridia</taxon>
        <taxon>Eubacteriales</taxon>
        <taxon>Clostridiaceae</taxon>
        <taxon>Clostridium</taxon>
    </lineage>
</organism>
<sequence>MDRKLKLIIVGSIITAAFIFVCIFLVSNFIYKNRDNLNPRKSIELKGKNVQIEKENRVNIEIRRENKNTCKLKKFQSDDSNNVNMETNIYNERRSNGDFYIDNINDLYNFKLVTLDEMFLIEKRVKEATTDMPRLYKETSNIKNDDKALSSYIRKNKCRLNYLYGIEKEENLKKLILKFELFDDNKKIKYGIINDMEKHENRFIEFYMSLYYSSNSEQNFKIKVDLVNSMIEIR</sequence>
<evidence type="ECO:0000313" key="1">
    <source>
        <dbReference type="EMBL" id="URZ11767.1"/>
    </source>
</evidence>
<gene>
    <name evidence="1" type="ORF">CROST_024840</name>
</gene>
<keyword evidence="2" id="KW-1185">Reference proteome</keyword>
<name>A0A1S8L4Q5_9CLOT</name>
<proteinExistence type="predicted"/>
<dbReference type="RefSeq" id="WP_077836079.1">
    <property type="nucleotide sequence ID" value="NZ_CP096983.1"/>
</dbReference>
<accession>A0A1S8L4Q5</accession>
<evidence type="ECO:0000313" key="2">
    <source>
        <dbReference type="Proteomes" id="UP000190951"/>
    </source>
</evidence>
<reference evidence="1 2" key="1">
    <citation type="submission" date="2022-04" db="EMBL/GenBank/DDBJ databases">
        <title>Genome sequence of C. roseum typestrain.</title>
        <authorList>
            <person name="Poehlein A."/>
            <person name="Schoch T."/>
            <person name="Duerre P."/>
            <person name="Daniel R."/>
        </authorList>
    </citation>
    <scope>NUCLEOTIDE SEQUENCE [LARGE SCALE GENOMIC DNA]</scope>
    <source>
        <strain evidence="1 2">DSM 7320</strain>
    </source>
</reference>
<dbReference type="Proteomes" id="UP000190951">
    <property type="component" value="Chromosome"/>
</dbReference>
<dbReference type="AlphaFoldDB" id="A0A1S8L4Q5"/>